<evidence type="ECO:0000313" key="2">
    <source>
        <dbReference type="Proteomes" id="UP000356253"/>
    </source>
</evidence>
<sequence length="177" mass="20824">MIGSGNILYSQGKNDECHTPAYGVLPILEYIPKGKTIWCPFDTEESWFVKLISLQNPVVYSHISKGENFYTYEPKHWDILISNPPFTNKRLIFKRALHFNKPFALLMTNTWLNDAAPKHLFKDRDLQLLMFDKRMKFDNRDKITFSSSYFCWNVLPKQIVMKLLRKEKTAVIPDFKG</sequence>
<gene>
    <name evidence="1" type="ORF">FVB9532_03615</name>
</gene>
<name>A0AC61YCT0_9FLAO</name>
<dbReference type="EMBL" id="CABVMM010000017">
    <property type="protein sequence ID" value="VVV02317.1"/>
    <property type="molecule type" value="Genomic_DNA"/>
</dbReference>
<reference evidence="1" key="1">
    <citation type="submission" date="2019-09" db="EMBL/GenBank/DDBJ databases">
        <authorList>
            <person name="Rodrigo-Torres L."/>
            <person name="Arahal R. D."/>
            <person name="Lucena T."/>
        </authorList>
    </citation>
    <scope>NUCLEOTIDE SEQUENCE</scope>
    <source>
        <strain evidence="1">ISS653</strain>
    </source>
</reference>
<proteinExistence type="predicted"/>
<accession>A0AC61YCT0</accession>
<protein>
    <submittedName>
        <fullName evidence="1">Uncharacterized protein</fullName>
    </submittedName>
</protein>
<organism evidence="1 2">
    <name type="scientific">Mesonia oceanica</name>
    <dbReference type="NCBI Taxonomy" id="2687242"/>
    <lineage>
        <taxon>Bacteria</taxon>
        <taxon>Pseudomonadati</taxon>
        <taxon>Bacteroidota</taxon>
        <taxon>Flavobacteriia</taxon>
        <taxon>Flavobacteriales</taxon>
        <taxon>Flavobacteriaceae</taxon>
        <taxon>Mesonia</taxon>
    </lineage>
</organism>
<evidence type="ECO:0000313" key="1">
    <source>
        <dbReference type="EMBL" id="VVV02317.1"/>
    </source>
</evidence>
<keyword evidence="2" id="KW-1185">Reference proteome</keyword>
<dbReference type="Proteomes" id="UP000356253">
    <property type="component" value="Unassembled WGS sequence"/>
</dbReference>
<comment type="caution">
    <text evidence="1">The sequence shown here is derived from an EMBL/GenBank/DDBJ whole genome shotgun (WGS) entry which is preliminary data.</text>
</comment>